<evidence type="ECO:0000256" key="22">
    <source>
        <dbReference type="ARBA" id="ARBA00023159"/>
    </source>
</evidence>
<dbReference type="GO" id="GO:0016787">
    <property type="term" value="F:hydrolase activity"/>
    <property type="evidence" value="ECO:0007669"/>
    <property type="project" value="UniProtKB-KW"/>
</dbReference>
<gene>
    <name evidence="31" type="primary">BUD32</name>
    <name evidence="31" type="ORF">LTR77_004977</name>
</gene>
<dbReference type="GO" id="GO:0005829">
    <property type="term" value="C:cytosol"/>
    <property type="evidence" value="ECO:0007669"/>
    <property type="project" value="TreeGrafter"/>
</dbReference>
<keyword evidence="18" id="KW-0378">Hydrolase</keyword>
<keyword evidence="10" id="KW-0158">Chromosome</keyword>
<evidence type="ECO:0000256" key="16">
    <source>
        <dbReference type="ARBA" id="ARBA00022741"/>
    </source>
</evidence>
<feature type="domain" description="Protein kinase" evidence="30">
    <location>
        <begin position="27"/>
        <end position="323"/>
    </location>
</feature>
<comment type="caution">
    <text evidence="31">The sequence shown here is derived from an EMBL/GenBank/DDBJ whole genome shotgun (WGS) entry which is preliminary data.</text>
</comment>
<evidence type="ECO:0000256" key="5">
    <source>
        <dbReference type="ARBA" id="ARBA00010630"/>
    </source>
</evidence>
<dbReference type="GO" id="GO:0005634">
    <property type="term" value="C:nucleus"/>
    <property type="evidence" value="ECO:0007669"/>
    <property type="project" value="UniProtKB-SubCell"/>
</dbReference>
<dbReference type="PROSITE" id="PS50011">
    <property type="entry name" value="PROTEIN_KINASE_DOM"/>
    <property type="match status" value="1"/>
</dbReference>
<dbReference type="InterPro" id="IPR008266">
    <property type="entry name" value="Tyr_kinase_AS"/>
</dbReference>
<keyword evidence="12" id="KW-0723">Serine/threonine-protein kinase</keyword>
<evidence type="ECO:0000256" key="14">
    <source>
        <dbReference type="ARBA" id="ARBA00022679"/>
    </source>
</evidence>
<dbReference type="EC" id="2.7.11.1" evidence="7"/>
<comment type="subcellular location">
    <subcellularLocation>
        <location evidence="4">Chromosome</location>
        <location evidence="4">Telomere</location>
    </subcellularLocation>
    <subcellularLocation>
        <location evidence="3">Cytoplasm</location>
    </subcellularLocation>
    <subcellularLocation>
        <location evidence="2">Nucleus</location>
    </subcellularLocation>
</comment>
<dbReference type="SUPFAM" id="SSF56112">
    <property type="entry name" value="Protein kinase-like (PK-like)"/>
    <property type="match status" value="1"/>
</dbReference>
<dbReference type="GeneID" id="89926321"/>
<dbReference type="GO" id="GO:0008033">
    <property type="term" value="P:tRNA processing"/>
    <property type="evidence" value="ECO:0007669"/>
    <property type="project" value="UniProtKB-KW"/>
</dbReference>
<sequence length="524" mass="58543">MSTTTTTTTTAQSATTHTLPAPFSSSPDSLSLITQGAEALLYKTHFLNPTTPAALKVRPAKPWRHPTLDKRLTRQRILAEARVLVKCRREGVPVPAVLELDWEKGWVVLEWVEGGSVKEGIRGWEGKVDRDGGEMEGLLRRIGQAVGRLHGAGVVHGDLTTSNMMLRPSRSDTDDEGGDEGRGSLEGEVVLIDFGLAMQATQEEERAVDLYVLERAFGSTHPRSEGRFGVVLEAYGGSYKGAKATLKRLEDAPMGLIAQIEKQTQRQVTIATDPEKAGARCHPQDQSPLFRLPGEIRNVIFSFATEPELERHPTFHYEPLDWYPKSAAQQKHRTALLPTCRRIWLEANHLPMQQATHTLSFVSGAQKIDTFALTYLRARVKHHTDFLKSLTANNTSNLNHIRIPTYLSPCLHIVGLGWMRLLLRSVTEETSLLIAPKIITWAINFRDCGSRVQWINMYRNFLMSYFRFSAKLGAKEVRLELVAPSSDDERLRRFAESAEELAESSEYPPDGFGGLHPEHVLPDG</sequence>
<keyword evidence="15" id="KW-0819">tRNA processing</keyword>
<dbReference type="GO" id="GO:0000781">
    <property type="term" value="C:chromosome, telomeric region"/>
    <property type="evidence" value="ECO:0007669"/>
    <property type="project" value="UniProtKB-SubCell"/>
</dbReference>
<dbReference type="RefSeq" id="XP_064659588.1">
    <property type="nucleotide sequence ID" value="XM_064802227.1"/>
</dbReference>
<evidence type="ECO:0000256" key="11">
    <source>
        <dbReference type="ARBA" id="ARBA00022490"/>
    </source>
</evidence>
<dbReference type="InterPro" id="IPR000719">
    <property type="entry name" value="Prot_kinase_dom"/>
</dbReference>
<organism evidence="31 32">
    <name type="scientific">Saxophila tyrrhenica</name>
    <dbReference type="NCBI Taxonomy" id="1690608"/>
    <lineage>
        <taxon>Eukaryota</taxon>
        <taxon>Fungi</taxon>
        <taxon>Dikarya</taxon>
        <taxon>Ascomycota</taxon>
        <taxon>Pezizomycotina</taxon>
        <taxon>Dothideomycetes</taxon>
        <taxon>Dothideomycetidae</taxon>
        <taxon>Mycosphaerellales</taxon>
        <taxon>Extremaceae</taxon>
        <taxon>Saxophila</taxon>
    </lineage>
</organism>
<dbReference type="PROSITE" id="PS00109">
    <property type="entry name" value="PROTEIN_KINASE_TYR"/>
    <property type="match status" value="1"/>
</dbReference>
<keyword evidence="13" id="KW-0597">Phosphoprotein</keyword>
<evidence type="ECO:0000256" key="19">
    <source>
        <dbReference type="ARBA" id="ARBA00022840"/>
    </source>
</evidence>
<feature type="compositionally biased region" description="Low complexity" evidence="29">
    <location>
        <begin position="1"/>
        <end position="18"/>
    </location>
</feature>
<dbReference type="FunFam" id="1.10.510.10:FF:000845">
    <property type="entry name" value="Probable bifunctional tRNA threonylcarbamoyladenosine biosynthesis protein"/>
    <property type="match status" value="1"/>
</dbReference>
<dbReference type="AlphaFoldDB" id="A0AAV9PDV0"/>
<dbReference type="PANTHER" id="PTHR12209">
    <property type="entry name" value="NON-SPECIFIC SERINE/THREONINE PROTEIN KINASE"/>
    <property type="match status" value="1"/>
</dbReference>
<dbReference type="InterPro" id="IPR022495">
    <property type="entry name" value="Bud32"/>
</dbReference>
<evidence type="ECO:0000256" key="3">
    <source>
        <dbReference type="ARBA" id="ARBA00004496"/>
    </source>
</evidence>
<dbReference type="SMART" id="SM00220">
    <property type="entry name" value="S_TKc"/>
    <property type="match status" value="1"/>
</dbReference>
<feature type="region of interest" description="Disordered" evidence="29">
    <location>
        <begin position="499"/>
        <end position="524"/>
    </location>
</feature>
<proteinExistence type="inferred from homology"/>
<evidence type="ECO:0000313" key="31">
    <source>
        <dbReference type="EMBL" id="KAK5170390.1"/>
    </source>
</evidence>
<evidence type="ECO:0000256" key="26">
    <source>
        <dbReference type="ARBA" id="ARBA00033194"/>
    </source>
</evidence>
<dbReference type="GO" id="GO:0004674">
    <property type="term" value="F:protein serine/threonine kinase activity"/>
    <property type="evidence" value="ECO:0007669"/>
    <property type="project" value="UniProtKB-KW"/>
</dbReference>
<keyword evidence="23" id="KW-0804">Transcription</keyword>
<dbReference type="GO" id="GO:0000408">
    <property type="term" value="C:EKC/KEOPS complex"/>
    <property type="evidence" value="ECO:0007669"/>
    <property type="project" value="TreeGrafter"/>
</dbReference>
<feature type="region of interest" description="Disordered" evidence="29">
    <location>
        <begin position="1"/>
        <end position="26"/>
    </location>
</feature>
<dbReference type="Gene3D" id="1.10.510.10">
    <property type="entry name" value="Transferase(Phosphotransferase) domain 1"/>
    <property type="match status" value="1"/>
</dbReference>
<evidence type="ECO:0000259" key="30">
    <source>
        <dbReference type="PROSITE" id="PS50011"/>
    </source>
</evidence>
<evidence type="ECO:0000256" key="4">
    <source>
        <dbReference type="ARBA" id="ARBA00004574"/>
    </source>
</evidence>
<evidence type="ECO:0000256" key="13">
    <source>
        <dbReference type="ARBA" id="ARBA00022553"/>
    </source>
</evidence>
<evidence type="ECO:0000256" key="28">
    <source>
        <dbReference type="ARBA" id="ARBA00048679"/>
    </source>
</evidence>
<name>A0AAV9PDV0_9PEZI</name>
<evidence type="ECO:0000256" key="23">
    <source>
        <dbReference type="ARBA" id="ARBA00023163"/>
    </source>
</evidence>
<dbReference type="GO" id="GO:0005524">
    <property type="term" value="F:ATP binding"/>
    <property type="evidence" value="ECO:0007669"/>
    <property type="project" value="UniProtKB-KW"/>
</dbReference>
<evidence type="ECO:0000256" key="8">
    <source>
        <dbReference type="ARBA" id="ARBA00013948"/>
    </source>
</evidence>
<keyword evidence="22" id="KW-0010">Activator</keyword>
<keyword evidence="11" id="KW-0963">Cytoplasm</keyword>
<keyword evidence="16" id="KW-0547">Nucleotide-binding</keyword>
<dbReference type="PANTHER" id="PTHR12209:SF0">
    <property type="entry name" value="EKC_KEOPS COMPLEX SUBUNIT TP53RK"/>
    <property type="match status" value="1"/>
</dbReference>
<keyword evidence="20" id="KW-0779">Telomere</keyword>
<keyword evidence="32" id="KW-1185">Reference proteome</keyword>
<evidence type="ECO:0000313" key="32">
    <source>
        <dbReference type="Proteomes" id="UP001337655"/>
    </source>
</evidence>
<evidence type="ECO:0000256" key="18">
    <source>
        <dbReference type="ARBA" id="ARBA00022801"/>
    </source>
</evidence>
<comment type="catalytic activity">
    <reaction evidence="28">
        <text>L-seryl-[protein] + ATP = O-phospho-L-seryl-[protein] + ADP + H(+)</text>
        <dbReference type="Rhea" id="RHEA:17989"/>
        <dbReference type="Rhea" id="RHEA-COMP:9863"/>
        <dbReference type="Rhea" id="RHEA-COMP:11604"/>
        <dbReference type="ChEBI" id="CHEBI:15378"/>
        <dbReference type="ChEBI" id="CHEBI:29999"/>
        <dbReference type="ChEBI" id="CHEBI:30616"/>
        <dbReference type="ChEBI" id="CHEBI:83421"/>
        <dbReference type="ChEBI" id="CHEBI:456216"/>
        <dbReference type="EC" id="2.7.11.1"/>
    </reaction>
</comment>
<keyword evidence="24" id="KW-0539">Nucleus</keyword>
<evidence type="ECO:0000256" key="29">
    <source>
        <dbReference type="SAM" id="MobiDB-lite"/>
    </source>
</evidence>
<evidence type="ECO:0000256" key="12">
    <source>
        <dbReference type="ARBA" id="ARBA00022527"/>
    </source>
</evidence>
<dbReference type="NCBIfam" id="TIGR03724">
    <property type="entry name" value="arch_bud32"/>
    <property type="match status" value="1"/>
</dbReference>
<protein>
    <recommendedName>
        <fullName evidence="9">EKC/KEOPS complex subunit BUD32</fullName>
        <ecNumber evidence="7">2.7.11.1</ecNumber>
    </recommendedName>
    <alternativeName>
        <fullName evidence="25 26">Atypical Serine/threonine protein kinase BUD32</fullName>
    </alternativeName>
    <alternativeName>
        <fullName evidence="8">EKC/KEOPS complex subunit bud32</fullName>
    </alternativeName>
</protein>
<keyword evidence="19" id="KW-0067">ATP-binding</keyword>
<dbReference type="GO" id="GO:0070525">
    <property type="term" value="P:tRNA threonylcarbamoyladenosine metabolic process"/>
    <property type="evidence" value="ECO:0007669"/>
    <property type="project" value="TreeGrafter"/>
</dbReference>
<dbReference type="EMBL" id="JAVRRT010000007">
    <property type="protein sequence ID" value="KAK5170390.1"/>
    <property type="molecule type" value="Genomic_DNA"/>
</dbReference>
<comment type="function">
    <text evidence="1">Component of the EKC/KEOPS complex that is required for the formation of a threonylcarbamoyl group on adenosine at position 37 (t(6)A37) in tRNAs that read codons beginning with adenine. The complex is probably involved in the transfer of the threonylcarbamoyl moiety of threonylcarbamoyl-AMP (TC-AMP) to the N6 group of A37. BUD32 has ATPase activity in the context of the EKC/KEOPS complex and likely plays a supporting role to the catalytic subunit KAE1. The EKC/KEOPS complex also promotes both telomere uncapping and telomere elongation. The complex is required for efficient recruitment of transcriptional coactivators.</text>
</comment>
<dbReference type="Gene3D" id="3.30.200.20">
    <property type="entry name" value="Phosphorylase Kinase, domain 1"/>
    <property type="match status" value="1"/>
</dbReference>
<dbReference type="InterPro" id="IPR011009">
    <property type="entry name" value="Kinase-like_dom_sf"/>
</dbReference>
<evidence type="ECO:0000256" key="17">
    <source>
        <dbReference type="ARBA" id="ARBA00022777"/>
    </source>
</evidence>
<comment type="subunit">
    <text evidence="6">Component of the EKC/KEOPS complex composed of at least BUD32, CGI121, GON7, KAE1 and PCC1; the whole complex dimerizes.</text>
</comment>
<dbReference type="Proteomes" id="UP001337655">
    <property type="component" value="Unassembled WGS sequence"/>
</dbReference>
<keyword evidence="21" id="KW-0805">Transcription regulation</keyword>
<dbReference type="FunFam" id="3.30.200.20:FF:000603">
    <property type="entry name" value="EKC/KEOPS complex subunit bud32"/>
    <property type="match status" value="1"/>
</dbReference>
<evidence type="ECO:0000256" key="20">
    <source>
        <dbReference type="ARBA" id="ARBA00022895"/>
    </source>
</evidence>
<evidence type="ECO:0000256" key="10">
    <source>
        <dbReference type="ARBA" id="ARBA00022454"/>
    </source>
</evidence>
<evidence type="ECO:0000256" key="9">
    <source>
        <dbReference type="ARBA" id="ARBA00019973"/>
    </source>
</evidence>
<evidence type="ECO:0000256" key="21">
    <source>
        <dbReference type="ARBA" id="ARBA00023015"/>
    </source>
</evidence>
<reference evidence="31 32" key="1">
    <citation type="submission" date="2023-08" db="EMBL/GenBank/DDBJ databases">
        <title>Black Yeasts Isolated from many extreme environments.</title>
        <authorList>
            <person name="Coleine C."/>
            <person name="Stajich J.E."/>
            <person name="Selbmann L."/>
        </authorList>
    </citation>
    <scope>NUCLEOTIDE SEQUENCE [LARGE SCALE GENOMIC DNA]</scope>
    <source>
        <strain evidence="31 32">CCFEE 5935</strain>
    </source>
</reference>
<accession>A0AAV9PDV0</accession>
<evidence type="ECO:0000256" key="1">
    <source>
        <dbReference type="ARBA" id="ARBA00003747"/>
    </source>
</evidence>
<comment type="similarity">
    <text evidence="5">Belongs to the protein kinase superfamily. BUD32 family.</text>
</comment>
<feature type="region of interest" description="Disordered" evidence="29">
    <location>
        <begin position="163"/>
        <end position="182"/>
    </location>
</feature>
<evidence type="ECO:0000256" key="24">
    <source>
        <dbReference type="ARBA" id="ARBA00023242"/>
    </source>
</evidence>
<comment type="catalytic activity">
    <reaction evidence="27">
        <text>L-threonyl-[protein] + ATP = O-phospho-L-threonyl-[protein] + ADP + H(+)</text>
        <dbReference type="Rhea" id="RHEA:46608"/>
        <dbReference type="Rhea" id="RHEA-COMP:11060"/>
        <dbReference type="Rhea" id="RHEA-COMP:11605"/>
        <dbReference type="ChEBI" id="CHEBI:15378"/>
        <dbReference type="ChEBI" id="CHEBI:30013"/>
        <dbReference type="ChEBI" id="CHEBI:30616"/>
        <dbReference type="ChEBI" id="CHEBI:61977"/>
        <dbReference type="ChEBI" id="CHEBI:456216"/>
        <dbReference type="EC" id="2.7.11.1"/>
    </reaction>
</comment>
<keyword evidence="14 31" id="KW-0808">Transferase</keyword>
<evidence type="ECO:0000256" key="15">
    <source>
        <dbReference type="ARBA" id="ARBA00022694"/>
    </source>
</evidence>
<keyword evidence="17 31" id="KW-0418">Kinase</keyword>
<evidence type="ECO:0000256" key="2">
    <source>
        <dbReference type="ARBA" id="ARBA00004123"/>
    </source>
</evidence>
<evidence type="ECO:0000256" key="27">
    <source>
        <dbReference type="ARBA" id="ARBA00047899"/>
    </source>
</evidence>
<dbReference type="Pfam" id="PF00069">
    <property type="entry name" value="Pkinase"/>
    <property type="match status" value="1"/>
</dbReference>
<evidence type="ECO:0000256" key="7">
    <source>
        <dbReference type="ARBA" id="ARBA00012513"/>
    </source>
</evidence>
<evidence type="ECO:0000256" key="25">
    <source>
        <dbReference type="ARBA" id="ARBA00030980"/>
    </source>
</evidence>
<evidence type="ECO:0000256" key="6">
    <source>
        <dbReference type="ARBA" id="ARBA00011534"/>
    </source>
</evidence>